<dbReference type="RefSeq" id="WP_090623039.1">
    <property type="nucleotide sequence ID" value="NZ_FOQO01000001.1"/>
</dbReference>
<accession>A0A1I3D118</accession>
<gene>
    <name evidence="12" type="ORF">SAMN05444682_101272</name>
</gene>
<dbReference type="PANTHER" id="PTHR45339:SF1">
    <property type="entry name" value="HYBRID SIGNAL TRANSDUCTION HISTIDINE KINASE J"/>
    <property type="match status" value="1"/>
</dbReference>
<dbReference type="FunFam" id="3.30.565.10:FF:000010">
    <property type="entry name" value="Sensor histidine kinase RcsC"/>
    <property type="match status" value="1"/>
</dbReference>
<dbReference type="SUPFAM" id="SSF52172">
    <property type="entry name" value="CheY-like"/>
    <property type="match status" value="3"/>
</dbReference>
<proteinExistence type="predicted"/>
<dbReference type="InterPro" id="IPR005467">
    <property type="entry name" value="His_kinase_dom"/>
</dbReference>
<keyword evidence="5 12" id="KW-0418">Kinase</keyword>
<keyword evidence="9" id="KW-1133">Transmembrane helix</keyword>
<dbReference type="InterPro" id="IPR029016">
    <property type="entry name" value="GAF-like_dom_sf"/>
</dbReference>
<dbReference type="SMART" id="SM00448">
    <property type="entry name" value="REC"/>
    <property type="match status" value="3"/>
</dbReference>
<feature type="modified residue" description="4-aspartylphosphate" evidence="7">
    <location>
        <position position="793"/>
    </location>
</feature>
<dbReference type="PROSITE" id="PS50110">
    <property type="entry name" value="RESPONSE_REGULATORY"/>
    <property type="match status" value="3"/>
</dbReference>
<keyword evidence="9" id="KW-0812">Transmembrane</keyword>
<evidence type="ECO:0000256" key="9">
    <source>
        <dbReference type="SAM" id="Phobius"/>
    </source>
</evidence>
<dbReference type="SMART" id="SM00387">
    <property type="entry name" value="HATPase_c"/>
    <property type="match status" value="1"/>
</dbReference>
<dbReference type="Pfam" id="PF00072">
    <property type="entry name" value="Response_reg"/>
    <property type="match status" value="3"/>
</dbReference>
<dbReference type="STRING" id="1477437.SAMN05444682_101272"/>
<dbReference type="InterPro" id="IPR004358">
    <property type="entry name" value="Sig_transdc_His_kin-like_C"/>
</dbReference>
<dbReference type="Gene3D" id="3.30.565.10">
    <property type="entry name" value="Histidine kinase-like ATPase, C-terminal domain"/>
    <property type="match status" value="1"/>
</dbReference>
<dbReference type="Proteomes" id="UP000198670">
    <property type="component" value="Unassembled WGS sequence"/>
</dbReference>
<feature type="domain" description="Response regulatory" evidence="11">
    <location>
        <begin position="895"/>
        <end position="1012"/>
    </location>
</feature>
<dbReference type="Pfam" id="PF02518">
    <property type="entry name" value="HATPase_c"/>
    <property type="match status" value="1"/>
</dbReference>
<keyword evidence="8" id="KW-0175">Coiled coil</keyword>
<dbReference type="Pfam" id="PF13185">
    <property type="entry name" value="GAF_2"/>
    <property type="match status" value="1"/>
</dbReference>
<dbReference type="CDD" id="cd00082">
    <property type="entry name" value="HisKA"/>
    <property type="match status" value="1"/>
</dbReference>
<dbReference type="EMBL" id="FOQO01000001">
    <property type="protein sequence ID" value="SFH80412.1"/>
    <property type="molecule type" value="Genomic_DNA"/>
</dbReference>
<reference evidence="12 13" key="1">
    <citation type="submission" date="2016-10" db="EMBL/GenBank/DDBJ databases">
        <authorList>
            <person name="de Groot N.N."/>
        </authorList>
    </citation>
    <scope>NUCLEOTIDE SEQUENCE [LARGE SCALE GENOMIC DNA]</scope>
    <source>
        <strain evidence="12 13">RK1</strain>
    </source>
</reference>
<evidence type="ECO:0000259" key="10">
    <source>
        <dbReference type="PROSITE" id="PS50109"/>
    </source>
</evidence>
<evidence type="ECO:0000256" key="6">
    <source>
        <dbReference type="ARBA" id="ARBA00023012"/>
    </source>
</evidence>
<evidence type="ECO:0000256" key="4">
    <source>
        <dbReference type="ARBA" id="ARBA00022679"/>
    </source>
</evidence>
<feature type="coiled-coil region" evidence="8">
    <location>
        <begin position="257"/>
        <end position="333"/>
    </location>
</feature>
<dbReference type="SUPFAM" id="SSF55874">
    <property type="entry name" value="ATPase domain of HSP90 chaperone/DNA topoisomerase II/histidine kinase"/>
    <property type="match status" value="1"/>
</dbReference>
<feature type="domain" description="Response regulatory" evidence="11">
    <location>
        <begin position="743"/>
        <end position="860"/>
    </location>
</feature>
<dbReference type="Pfam" id="PF00512">
    <property type="entry name" value="HisKA"/>
    <property type="match status" value="1"/>
</dbReference>
<protein>
    <recommendedName>
        <fullName evidence="2">histidine kinase</fullName>
        <ecNumber evidence="2">2.7.13.3</ecNumber>
    </recommendedName>
</protein>
<dbReference type="PANTHER" id="PTHR45339">
    <property type="entry name" value="HYBRID SIGNAL TRANSDUCTION HISTIDINE KINASE J"/>
    <property type="match status" value="1"/>
</dbReference>
<evidence type="ECO:0000256" key="2">
    <source>
        <dbReference type="ARBA" id="ARBA00012438"/>
    </source>
</evidence>
<dbReference type="Gene3D" id="1.10.287.130">
    <property type="match status" value="1"/>
</dbReference>
<dbReference type="CDD" id="cd17546">
    <property type="entry name" value="REC_hyHK_CKI1_RcsC-like"/>
    <property type="match status" value="1"/>
</dbReference>
<keyword evidence="4" id="KW-0808">Transferase</keyword>
<feature type="modified residue" description="4-aspartylphosphate" evidence="7">
    <location>
        <position position="670"/>
    </location>
</feature>
<comment type="catalytic activity">
    <reaction evidence="1">
        <text>ATP + protein L-histidine = ADP + protein N-phospho-L-histidine.</text>
        <dbReference type="EC" id="2.7.13.3"/>
    </reaction>
</comment>
<dbReference type="SUPFAM" id="SSF47384">
    <property type="entry name" value="Homodimeric domain of signal transducing histidine kinase"/>
    <property type="match status" value="1"/>
</dbReference>
<feature type="transmembrane region" description="Helical" evidence="9">
    <location>
        <begin position="44"/>
        <end position="67"/>
    </location>
</feature>
<evidence type="ECO:0000256" key="1">
    <source>
        <dbReference type="ARBA" id="ARBA00000085"/>
    </source>
</evidence>
<evidence type="ECO:0000256" key="7">
    <source>
        <dbReference type="PROSITE-ProRule" id="PRU00169"/>
    </source>
</evidence>
<evidence type="ECO:0000256" key="8">
    <source>
        <dbReference type="SAM" id="Coils"/>
    </source>
</evidence>
<dbReference type="PROSITE" id="PS50109">
    <property type="entry name" value="HIS_KIN"/>
    <property type="match status" value="1"/>
</dbReference>
<feature type="domain" description="Histidine kinase" evidence="10">
    <location>
        <begin position="357"/>
        <end position="578"/>
    </location>
</feature>
<organism evidence="12 13">
    <name type="scientific">Parapedobacter indicus</name>
    <dbReference type="NCBI Taxonomy" id="1477437"/>
    <lineage>
        <taxon>Bacteria</taxon>
        <taxon>Pseudomonadati</taxon>
        <taxon>Bacteroidota</taxon>
        <taxon>Sphingobacteriia</taxon>
        <taxon>Sphingobacteriales</taxon>
        <taxon>Sphingobacteriaceae</taxon>
        <taxon>Parapedobacter</taxon>
    </lineage>
</organism>
<dbReference type="AlphaFoldDB" id="A0A1I3D118"/>
<keyword evidence="9" id="KW-0472">Membrane</keyword>
<name>A0A1I3D118_9SPHI</name>
<keyword evidence="3 7" id="KW-0597">Phosphoprotein</keyword>
<dbReference type="OrthoDB" id="9811889at2"/>
<sequence>MKKLTFKAHIYIGFSLLIAILLIRLFYLLYLFEQIDVSHRILDSIKTTFLIAAVLAFAIVLWLLVYVTKTFEHHKKTELIIRKSNRDLARLSKEKEIHNWILSGLAMLDEKIRGDLNEREIAAHAIQMICPYLDAKVGVIYLKNTTNEDVFVHAGSYAIDASYLRPHVERNRGLTGECIAAKKQLVLSDIPENYLLVTSSLGNSKPEHIIIQPLVYENQAIGVMEIGFFHETDDATSRFLERAAVNLAIAAKVAVDHATLSLLYEETQQQAEELEAQQEELRTTNDELVHKTHQLEASEEELRVQQEELKHANSELEEKARLLEERNFSIEQAHQSIAMKASELEQSGKYKSEFLANMSHELRTPLNSILILAKLLEDNKSANLLPDQVKYASVIYNAGTDLLHLINNILDLSKIESGNMELIIEDTPLLPITQDLLDLFSGIADRKAIDFRITVDENSPTSIATDEQRLRQILKNLLSNAFKFTKEHGKVELLITQAGDDTLALTVKDNGIGIPEDKQRLIFDAFKQADGSTSRKFGGTGLGLSICRELATMLRGEIHVASQEGEGSSFTLIVPLRFPEKTTSPLPTEDNRTHMNTHYEKKPVEQPSPQPTPHTEENTKRLLIIEDDENFAEILERYARERGFDTLIAHQGDTGLQMAMEHLPDAIILDIMLPVMDGWTVLKKLKSNPQTKNIPVHLMSADRPNKHEIEEAAVGFLKKPVDKQSLEHVFGHLHKIIESPLKKVLVVEDQKVQSDSLKFSLTESGVDVKQAFTGKEAIHFLNSGEHFDCMILDLNLPDKSGTDLLDEIKNIPQYIDTPVIINTAMELNPEITSRILRHTKTLVLKSDKSNSRILDEVNLFINRIKNDPSSTRAFPSFSSSASNGLPFDNVLEGKCILLADDDMRNIFALSTVFETNQMTVETANNGIEALAILQRKPDIDLVLMDIMMPEMDGYEAIAKIRADKKFAKLPIIALTAKAMHGDRQLALDAGASDYIAKPVDINKLLSLVRVWIS</sequence>
<dbReference type="Gene3D" id="3.40.50.2300">
    <property type="match status" value="3"/>
</dbReference>
<evidence type="ECO:0000313" key="13">
    <source>
        <dbReference type="Proteomes" id="UP000198670"/>
    </source>
</evidence>
<dbReference type="InterPro" id="IPR036097">
    <property type="entry name" value="HisK_dim/P_sf"/>
</dbReference>
<evidence type="ECO:0000313" key="12">
    <source>
        <dbReference type="EMBL" id="SFH80412.1"/>
    </source>
</evidence>
<dbReference type="Gene3D" id="3.30.450.40">
    <property type="match status" value="1"/>
</dbReference>
<feature type="modified residue" description="4-aspartylphosphate" evidence="7">
    <location>
        <position position="945"/>
    </location>
</feature>
<dbReference type="SMART" id="SM00388">
    <property type="entry name" value="HisKA"/>
    <property type="match status" value="1"/>
</dbReference>
<evidence type="ECO:0000256" key="3">
    <source>
        <dbReference type="ARBA" id="ARBA00022553"/>
    </source>
</evidence>
<evidence type="ECO:0000259" key="11">
    <source>
        <dbReference type="PROSITE" id="PS50110"/>
    </source>
</evidence>
<dbReference type="InterPro" id="IPR001789">
    <property type="entry name" value="Sig_transdc_resp-reg_receiver"/>
</dbReference>
<dbReference type="InterPro" id="IPR036890">
    <property type="entry name" value="HATPase_C_sf"/>
</dbReference>
<keyword evidence="13" id="KW-1185">Reference proteome</keyword>
<dbReference type="CDD" id="cd16922">
    <property type="entry name" value="HATPase_EvgS-ArcB-TorS-like"/>
    <property type="match status" value="1"/>
</dbReference>
<dbReference type="GO" id="GO:0000155">
    <property type="term" value="F:phosphorelay sensor kinase activity"/>
    <property type="evidence" value="ECO:0007669"/>
    <property type="project" value="InterPro"/>
</dbReference>
<keyword evidence="6" id="KW-0902">Two-component regulatory system</keyword>
<dbReference type="EC" id="2.7.13.3" evidence="2"/>
<feature type="transmembrane region" description="Helical" evidence="9">
    <location>
        <begin position="12"/>
        <end position="32"/>
    </location>
</feature>
<evidence type="ECO:0000256" key="5">
    <source>
        <dbReference type="ARBA" id="ARBA00022777"/>
    </source>
</evidence>
<dbReference type="InterPro" id="IPR011006">
    <property type="entry name" value="CheY-like_superfamily"/>
</dbReference>
<dbReference type="InterPro" id="IPR003594">
    <property type="entry name" value="HATPase_dom"/>
</dbReference>
<dbReference type="InterPro" id="IPR003661">
    <property type="entry name" value="HisK_dim/P_dom"/>
</dbReference>
<dbReference type="PRINTS" id="PR00344">
    <property type="entry name" value="BCTRLSENSOR"/>
</dbReference>
<dbReference type="SUPFAM" id="SSF55781">
    <property type="entry name" value="GAF domain-like"/>
    <property type="match status" value="1"/>
</dbReference>
<dbReference type="InterPro" id="IPR003018">
    <property type="entry name" value="GAF"/>
</dbReference>
<feature type="domain" description="Response regulatory" evidence="11">
    <location>
        <begin position="621"/>
        <end position="734"/>
    </location>
</feature>